<evidence type="ECO:0000256" key="5">
    <source>
        <dbReference type="RuleBase" id="RU362057"/>
    </source>
</evidence>
<dbReference type="FunFam" id="3.40.50.2000:FF:000078">
    <property type="entry name" value="Glycosyltransferase"/>
    <property type="match status" value="1"/>
</dbReference>
<protein>
    <recommendedName>
        <fullName evidence="5">Glycosyltransferase</fullName>
        <ecNumber evidence="5">2.4.1.-</ecNumber>
    </recommendedName>
</protein>
<evidence type="ECO:0000256" key="1">
    <source>
        <dbReference type="ARBA" id="ARBA00009995"/>
    </source>
</evidence>
<dbReference type="Gramene" id="OMO72478">
    <property type="protein sequence ID" value="OMO72478"/>
    <property type="gene ID" value="CCACVL1_17785"/>
</dbReference>
<dbReference type="GO" id="GO:0035251">
    <property type="term" value="F:UDP-glucosyltransferase activity"/>
    <property type="evidence" value="ECO:0007669"/>
    <property type="project" value="UniProtKB-ARBA"/>
</dbReference>
<dbReference type="OMA" id="NFHQFME"/>
<evidence type="ECO:0000313" key="8">
    <source>
        <dbReference type="Proteomes" id="UP000188268"/>
    </source>
</evidence>
<feature type="coiled-coil region" evidence="6">
    <location>
        <begin position="441"/>
        <end position="468"/>
    </location>
</feature>
<dbReference type="STRING" id="210143.A0A1R3HQ52"/>
<reference evidence="7 8" key="1">
    <citation type="submission" date="2013-09" db="EMBL/GenBank/DDBJ databases">
        <title>Corchorus capsularis genome sequencing.</title>
        <authorList>
            <person name="Alam M."/>
            <person name="Haque M.S."/>
            <person name="Islam M.S."/>
            <person name="Emdad E.M."/>
            <person name="Islam M.M."/>
            <person name="Ahmed B."/>
            <person name="Halim A."/>
            <person name="Hossen Q.M.M."/>
            <person name="Hossain M.Z."/>
            <person name="Ahmed R."/>
            <person name="Khan M.M."/>
            <person name="Islam R."/>
            <person name="Rashid M.M."/>
            <person name="Khan S.A."/>
            <person name="Rahman M.S."/>
            <person name="Alam M."/>
        </authorList>
    </citation>
    <scope>NUCLEOTIDE SEQUENCE [LARGE SCALE GENOMIC DNA]</scope>
    <source>
        <strain evidence="8">cv. CVL-1</strain>
        <tissue evidence="7">Whole seedling</tissue>
    </source>
</reference>
<evidence type="ECO:0000256" key="3">
    <source>
        <dbReference type="ARBA" id="ARBA00022679"/>
    </source>
</evidence>
<dbReference type="AlphaFoldDB" id="A0A1R3HQ52"/>
<dbReference type="Proteomes" id="UP000188268">
    <property type="component" value="Unassembled WGS sequence"/>
</dbReference>
<dbReference type="PANTHER" id="PTHR11926">
    <property type="entry name" value="GLUCOSYL/GLUCURONOSYL TRANSFERASES"/>
    <property type="match status" value="1"/>
</dbReference>
<keyword evidence="2 4" id="KW-0328">Glycosyltransferase</keyword>
<proteinExistence type="inferred from homology"/>
<dbReference type="CDD" id="cd03784">
    <property type="entry name" value="GT1_Gtf-like"/>
    <property type="match status" value="1"/>
</dbReference>
<dbReference type="SUPFAM" id="SSF53756">
    <property type="entry name" value="UDP-Glycosyltransferase/glycogen phosphorylase"/>
    <property type="match status" value="1"/>
</dbReference>
<dbReference type="EC" id="2.4.1.-" evidence="5"/>
<evidence type="ECO:0000313" key="7">
    <source>
        <dbReference type="EMBL" id="OMO72478.1"/>
    </source>
</evidence>
<organism evidence="7 8">
    <name type="scientific">Corchorus capsularis</name>
    <name type="common">Jute</name>
    <dbReference type="NCBI Taxonomy" id="210143"/>
    <lineage>
        <taxon>Eukaryota</taxon>
        <taxon>Viridiplantae</taxon>
        <taxon>Streptophyta</taxon>
        <taxon>Embryophyta</taxon>
        <taxon>Tracheophyta</taxon>
        <taxon>Spermatophyta</taxon>
        <taxon>Magnoliopsida</taxon>
        <taxon>eudicotyledons</taxon>
        <taxon>Gunneridae</taxon>
        <taxon>Pentapetalae</taxon>
        <taxon>rosids</taxon>
        <taxon>malvids</taxon>
        <taxon>Malvales</taxon>
        <taxon>Malvaceae</taxon>
        <taxon>Grewioideae</taxon>
        <taxon>Apeibeae</taxon>
        <taxon>Corchorus</taxon>
    </lineage>
</organism>
<dbReference type="InterPro" id="IPR002213">
    <property type="entry name" value="UDP_glucos_trans"/>
</dbReference>
<dbReference type="Gene3D" id="3.40.50.2000">
    <property type="entry name" value="Glycogen Phosphorylase B"/>
    <property type="match status" value="2"/>
</dbReference>
<dbReference type="EMBL" id="AWWV01011421">
    <property type="protein sequence ID" value="OMO72478.1"/>
    <property type="molecule type" value="Genomic_DNA"/>
</dbReference>
<dbReference type="PANTHER" id="PTHR11926:SF774">
    <property type="entry name" value="UDP-GLYCOSYLTRANSFERASE 85A1-RELATED"/>
    <property type="match status" value="1"/>
</dbReference>
<evidence type="ECO:0000256" key="2">
    <source>
        <dbReference type="ARBA" id="ARBA00022676"/>
    </source>
</evidence>
<evidence type="ECO:0000256" key="4">
    <source>
        <dbReference type="RuleBase" id="RU003718"/>
    </source>
</evidence>
<sequence length="491" mass="55530">MEKNEQKNHAIMIPYPLQGHVIPFVHLAMKLASKGFTITFVNTESIHHQITKSHSSTTSPTSDVDDDIFAEARKSGLDIRYSIVSDGFPLGFDRSLNHDQFFEGVLHVMSAHIDELVANTFKQSPSPTCLIADTFFVWSSMISNKYNLVNVSFWTEPALVFTLYYHIDLLRANGHFACIENRDDIIDYIPGVRAIEPKDMMSYLQASDISTVVHRIIFKAFQDVKKADFIICNTVEELEHETISALQEKQPTYAIGPIFPTGFTKSVVATSLWSESDCTQWLDTKPHGSVLYVSFGSYAHVSQNEIVEIANGLLLSGVSFIWVLRPDIVSSDETDFLPVGFEENIKGKSMIVPWCCQIAVISHPAVGGFLTHCGWNSILESVWCTKPLICFPLLTDQFTNRKLVVDDWRIGLDLCDDKKQIKRDEVAEKIRRVISGKSNDDDELRKNIKEVKRKLENALSTVGSSEKNLNQFIRDMEMKSKRKRSVANHIC</sequence>
<comment type="similarity">
    <text evidence="1 4">Belongs to the UDP-glycosyltransferase family.</text>
</comment>
<evidence type="ECO:0000256" key="6">
    <source>
        <dbReference type="SAM" id="Coils"/>
    </source>
</evidence>
<keyword evidence="8" id="KW-1185">Reference proteome</keyword>
<dbReference type="PROSITE" id="PS00375">
    <property type="entry name" value="UDPGT"/>
    <property type="match status" value="1"/>
</dbReference>
<keyword evidence="3 4" id="KW-0808">Transferase</keyword>
<dbReference type="Pfam" id="PF00201">
    <property type="entry name" value="UDPGT"/>
    <property type="match status" value="1"/>
</dbReference>
<dbReference type="OrthoDB" id="5835829at2759"/>
<dbReference type="FunFam" id="3.40.50.2000:FF:000178">
    <property type="entry name" value="Glycosyltransferase"/>
    <property type="match status" value="1"/>
</dbReference>
<accession>A0A1R3HQ52</accession>
<dbReference type="InterPro" id="IPR035595">
    <property type="entry name" value="UDP_glycos_trans_CS"/>
</dbReference>
<gene>
    <name evidence="7" type="ORF">CCACVL1_17785</name>
</gene>
<name>A0A1R3HQ52_COCAP</name>
<keyword evidence="6" id="KW-0175">Coiled coil</keyword>
<comment type="caution">
    <text evidence="7">The sequence shown here is derived from an EMBL/GenBank/DDBJ whole genome shotgun (WGS) entry which is preliminary data.</text>
</comment>